<accession>A0A563EL59</accession>
<evidence type="ECO:0000313" key="1">
    <source>
        <dbReference type="EMBL" id="TWP47007.1"/>
    </source>
</evidence>
<dbReference type="OrthoDB" id="9765195at2"/>
<reference evidence="1 2" key="1">
    <citation type="submission" date="2019-07" db="EMBL/GenBank/DDBJ databases">
        <title>Lentzea xizangensis sp. nov., isolated from Qinghai-Tibetan Plateau Soils.</title>
        <authorList>
            <person name="Huang J."/>
        </authorList>
    </citation>
    <scope>NUCLEOTIDE SEQUENCE [LARGE SCALE GENOMIC DNA]</scope>
    <source>
        <strain evidence="1 2">FXJ1.1311</strain>
    </source>
</reference>
<gene>
    <name evidence="1" type="ORF">FKR81_33705</name>
</gene>
<dbReference type="AlphaFoldDB" id="A0A563EL59"/>
<name>A0A563EL59_9PSEU</name>
<dbReference type="EMBL" id="VOBR01000028">
    <property type="protein sequence ID" value="TWP47007.1"/>
    <property type="molecule type" value="Genomic_DNA"/>
</dbReference>
<protein>
    <recommendedName>
        <fullName evidence="3">UDP-glucuronosyltransferase</fullName>
    </recommendedName>
</protein>
<proteinExistence type="predicted"/>
<evidence type="ECO:0008006" key="3">
    <source>
        <dbReference type="Google" id="ProtNLM"/>
    </source>
</evidence>
<keyword evidence="2" id="KW-1185">Reference proteome</keyword>
<dbReference type="RefSeq" id="WP_146358279.1">
    <property type="nucleotide sequence ID" value="NZ_VOBR01000028.1"/>
</dbReference>
<evidence type="ECO:0000313" key="2">
    <source>
        <dbReference type="Proteomes" id="UP000316639"/>
    </source>
</evidence>
<sequence length="349" mass="37832">MIEILTSGVALGVHVPGLLLADRLRERGVPARVTVLERLLPEEKLATTRAMKAAFHRDFRAALVGQRVASNPGDAVSDSRVDSLFAEWAARGARRFVVFSGYWLSIVERYASSRDDVQVHVCHVDSTASPSFRGVSPPGSVWLADADQGTLPLTIPVSHEPPVPWSERSHALLLHGGGWGMGTYLSHASELLTAGFELDVVAHEESDAVLDDPGVRYHLIDPSWHPWIDDGYPPFGRLRHGSRTSFARGTGHHSSFDLMRVSMAAVSKPGGGTLLDSLWSATPLAFLEPFGAHEQRNSELWQRLGFGITLDAWRAQGCSSDVLASLHEALLGVARTVPDLSSILTSGES</sequence>
<dbReference type="Proteomes" id="UP000316639">
    <property type="component" value="Unassembled WGS sequence"/>
</dbReference>
<comment type="caution">
    <text evidence="1">The sequence shown here is derived from an EMBL/GenBank/DDBJ whole genome shotgun (WGS) entry which is preliminary data.</text>
</comment>
<organism evidence="1 2">
    <name type="scientific">Lentzea tibetensis</name>
    <dbReference type="NCBI Taxonomy" id="2591470"/>
    <lineage>
        <taxon>Bacteria</taxon>
        <taxon>Bacillati</taxon>
        <taxon>Actinomycetota</taxon>
        <taxon>Actinomycetes</taxon>
        <taxon>Pseudonocardiales</taxon>
        <taxon>Pseudonocardiaceae</taxon>
        <taxon>Lentzea</taxon>
    </lineage>
</organism>